<feature type="transmembrane region" description="Helical" evidence="1">
    <location>
        <begin position="50"/>
        <end position="70"/>
    </location>
</feature>
<keyword evidence="1" id="KW-1133">Transmembrane helix</keyword>
<feature type="transmembrane region" description="Helical" evidence="1">
    <location>
        <begin position="12"/>
        <end position="30"/>
    </location>
</feature>
<sequence length="192" mass="21079">MFTRSSKWNVKSIILVALIGIIMGVIYTYGFNNIYNVAKISLLPTGYAPVMDTIFSGLWYMAAPLAMYFVPTPGSGTIGELLASIVEMAIGGQWGALTVLEGLIQGATNEIGFFPKKSRYQAFSWSSVLTGAFFASIGGFVPSYFLYGWYKYSINLQIVMFITGVISSLVFDGVLVKLITNLFERSLKPVIQ</sequence>
<protein>
    <submittedName>
        <fullName evidence="2">Uncharacterized protein</fullName>
    </submittedName>
</protein>
<evidence type="ECO:0000313" key="2">
    <source>
        <dbReference type="EMBL" id="TGY16062.1"/>
    </source>
</evidence>
<accession>A0A4S2BNX1</accession>
<organism evidence="2 3">
    <name type="scientific">Lactobacillus intestinalis</name>
    <dbReference type="NCBI Taxonomy" id="151781"/>
    <lineage>
        <taxon>Bacteria</taxon>
        <taxon>Bacillati</taxon>
        <taxon>Bacillota</taxon>
        <taxon>Bacilli</taxon>
        <taxon>Lactobacillales</taxon>
        <taxon>Lactobacillaceae</taxon>
        <taxon>Lactobacillus</taxon>
    </lineage>
</organism>
<evidence type="ECO:0000256" key="1">
    <source>
        <dbReference type="SAM" id="Phobius"/>
    </source>
</evidence>
<comment type="caution">
    <text evidence="2">The sequence shown here is derived from an EMBL/GenBank/DDBJ whole genome shotgun (WGS) entry which is preliminary data.</text>
</comment>
<dbReference type="AlphaFoldDB" id="A0A4S2BNX1"/>
<name>A0A4S2BNX1_9LACO</name>
<feature type="transmembrane region" description="Helical" evidence="1">
    <location>
        <begin position="122"/>
        <end position="146"/>
    </location>
</feature>
<evidence type="ECO:0000313" key="3">
    <source>
        <dbReference type="Proteomes" id="UP000309117"/>
    </source>
</evidence>
<proteinExistence type="predicted"/>
<keyword evidence="1" id="KW-0472">Membrane</keyword>
<dbReference type="RefSeq" id="WP_004045204.1">
    <property type="nucleotide sequence ID" value="NZ_AQFR02000003.1"/>
</dbReference>
<reference evidence="2 3" key="1">
    <citation type="submission" date="2019-04" db="EMBL/GenBank/DDBJ databases">
        <title>Microbes associate with the intestines of laboratory mice.</title>
        <authorList>
            <person name="Navarre W."/>
            <person name="Wong E."/>
            <person name="Huang K."/>
            <person name="Tropini C."/>
            <person name="Ng K."/>
            <person name="Yu B."/>
        </authorList>
    </citation>
    <scope>NUCLEOTIDE SEQUENCE [LARGE SCALE GENOMIC DNA]</scope>
    <source>
        <strain evidence="2 3">NM61_E11</strain>
    </source>
</reference>
<feature type="transmembrane region" description="Helical" evidence="1">
    <location>
        <begin position="158"/>
        <end position="179"/>
    </location>
</feature>
<dbReference type="Pfam" id="PF09819">
    <property type="entry name" value="ABC_cobalt"/>
    <property type="match status" value="1"/>
</dbReference>
<keyword evidence="1" id="KW-0812">Transmembrane</keyword>
<dbReference type="PIRSF" id="PIRSF037394">
    <property type="entry name" value="ABC_thiamine-permease_YkoE_prd"/>
    <property type="match status" value="1"/>
</dbReference>
<gene>
    <name evidence="2" type="ORF">E5351_04400</name>
</gene>
<dbReference type="Proteomes" id="UP000309117">
    <property type="component" value="Unassembled WGS sequence"/>
</dbReference>
<dbReference type="EMBL" id="SRYV01000006">
    <property type="protein sequence ID" value="TGY16062.1"/>
    <property type="molecule type" value="Genomic_DNA"/>
</dbReference>
<dbReference type="InterPro" id="IPR017195">
    <property type="entry name" value="ABC_thiamin-permease_prd"/>
</dbReference>